<sequence>MISILHEAASNLRVLIDADRKALILDMIRQLRLFGVEQGCVSMGVLALQISRGGGHPLRRQSADTGKDRKEQKRRSRLWYHRQQKQSLHTQSDCPDLIPSFLGRYHFQVRSYWLLRSLVANEKALGGIRFHLGRLPLNSSLAALTNILSCGFFLRLMYIQPEVSIFEVESNKCMLSMRSEDDLVEDPTDDLDSEELIYLVESMGLCEISLRMSGLESCAEDNAVSPQLSEKETFEKLFAACEACELTGSLCAEAHQASQEHLFINGDVYVGSRQGDIPEGTGKYLWPDGCMYEGEWKNGKKSGKGKISWPSGATYEGDFLAGFIHGFGTYTGVDGSTYTGNWFLNEKRGFGTKSYINGDFYEGSWNKGLPDGEGRYVWKNGDVSVGEWRSGAKSGRGVLLWACGDKYEGQWMDGLEHGHGVYSWKDGSTYAGTWSRGVKDGKGTFIPARSSSSLLRQDSSEDKSCDFRMLPSTSGTVSYEKDQRDSRGFMLYSDGLCHGKLTISESSTSSDSGLEDCPSFERSWSLDESFDRFVILDDEAYVVKRQDSVSEKSTLTEQDAPTSSIFERHYVQGVLVTEVVKGDSSKLASRPLTTQRSTRARESIRAGETISRGHQSYELMLSLQLGIRYTIGKKSSEQAYGVSLADFGPKARVWMSFPKQGSQLTPPHHSTDFKWKDYCPAVFRHLRELFKIDTAEYMMSICGDTGLRELSSPGKSGSVFYISHDDRFLIKTVRKAEGKVLLGMLWNYYNHVRLNENTLIAKFYGLHRIKPMGGPKVRFVVMANMFCTDLWIHRRFDLKGSSQGRSAHKLEMDETTTLKDLDLNFVFRLQPSWREALLRQVERDCKFLERERIMDYSLLLGLHFCMPQLPSPTLSQTSEDVPTQISTSEEARTVSGDVTAADAMLIVSPESNKNGFSPISQDNVHPLGEGQTTRLQMQLGVNVPAKAHRKMSCNGSSHSSLDKQVEDGHDVFLYFGIIDILQQYDMNKKLERAYKSVQYDPLSISAVDPNLYSRRFQSLIQKTFQESAEI</sequence>
<dbReference type="InterPro" id="IPR023610">
    <property type="entry name" value="PInositol-4/5-P-5/4-kinase"/>
</dbReference>
<name>A0A9D4U2X5_ADICA</name>
<keyword evidence="3" id="KW-0547">Nucleotide-binding</keyword>
<dbReference type="Pfam" id="PF01504">
    <property type="entry name" value="PIP5K"/>
    <property type="match status" value="1"/>
</dbReference>
<dbReference type="PANTHER" id="PTHR23086:SF8">
    <property type="entry name" value="PHOSPHATIDYLINOSITOL 5-PHOSPHATE 4-KINASE, ISOFORM A"/>
    <property type="match status" value="1"/>
</dbReference>
<dbReference type="Proteomes" id="UP000886520">
    <property type="component" value="Chromosome 24"/>
</dbReference>
<feature type="domain" description="PIPK" evidence="5">
    <location>
        <begin position="613"/>
        <end position="1024"/>
    </location>
</feature>
<dbReference type="SMART" id="SM00330">
    <property type="entry name" value="PIPKc"/>
    <property type="match status" value="1"/>
</dbReference>
<keyword evidence="2" id="KW-0677">Repeat</keyword>
<dbReference type="InterPro" id="IPR027483">
    <property type="entry name" value="PInositol-4-P-4/5-kinase_C_sf"/>
</dbReference>
<evidence type="ECO:0000256" key="4">
    <source>
        <dbReference type="SAM" id="MobiDB-lite"/>
    </source>
</evidence>
<dbReference type="Gene3D" id="2.20.110.10">
    <property type="entry name" value="Histone H3 K4-specific methyltransferase SET7/9 N-terminal domain"/>
    <property type="match status" value="4"/>
</dbReference>
<keyword evidence="3" id="KW-0067">ATP-binding</keyword>
<comment type="caution">
    <text evidence="6">The sequence shown here is derived from an EMBL/GenBank/DDBJ whole genome shotgun (WGS) entry which is preliminary data.</text>
</comment>
<proteinExistence type="predicted"/>
<dbReference type="Gene3D" id="3.30.810.10">
    <property type="entry name" value="2-Layer Sandwich"/>
    <property type="match status" value="1"/>
</dbReference>
<dbReference type="InterPro" id="IPR003409">
    <property type="entry name" value="MORN"/>
</dbReference>
<keyword evidence="3" id="KW-0418">Kinase</keyword>
<accession>A0A9D4U2X5</accession>
<reference evidence="6" key="1">
    <citation type="submission" date="2021-01" db="EMBL/GenBank/DDBJ databases">
        <title>Adiantum capillus-veneris genome.</title>
        <authorList>
            <person name="Fang Y."/>
            <person name="Liao Q."/>
        </authorList>
    </citation>
    <scope>NUCLEOTIDE SEQUENCE</scope>
    <source>
        <strain evidence="6">H3</strain>
        <tissue evidence="6">Leaf</tissue>
    </source>
</reference>
<dbReference type="PANTHER" id="PTHR23086">
    <property type="entry name" value="PHOSPHATIDYLINOSITOL-4-PHOSPHATE 5-KINASE"/>
    <property type="match status" value="1"/>
</dbReference>
<dbReference type="EMBL" id="JABFUD020000024">
    <property type="protein sequence ID" value="KAI5060162.1"/>
    <property type="molecule type" value="Genomic_DNA"/>
</dbReference>
<dbReference type="GO" id="GO:0005886">
    <property type="term" value="C:plasma membrane"/>
    <property type="evidence" value="ECO:0007669"/>
    <property type="project" value="TreeGrafter"/>
</dbReference>
<dbReference type="CDD" id="cd17302">
    <property type="entry name" value="PIPKc_AtPIP5K_like"/>
    <property type="match status" value="1"/>
</dbReference>
<feature type="compositionally biased region" description="Basic and acidic residues" evidence="4">
    <location>
        <begin position="61"/>
        <end position="71"/>
    </location>
</feature>
<dbReference type="EC" id="2.7.1.68" evidence="1"/>
<evidence type="ECO:0000256" key="1">
    <source>
        <dbReference type="ARBA" id="ARBA00012172"/>
    </source>
</evidence>
<dbReference type="OrthoDB" id="20783at2759"/>
<evidence type="ECO:0000259" key="5">
    <source>
        <dbReference type="PROSITE" id="PS51455"/>
    </source>
</evidence>
<dbReference type="AlphaFoldDB" id="A0A9D4U2X5"/>
<gene>
    <name evidence="6" type="ORF">GOP47_0024582</name>
</gene>
<dbReference type="Pfam" id="PF02493">
    <property type="entry name" value="MORN"/>
    <property type="match status" value="8"/>
</dbReference>
<keyword evidence="3" id="KW-0808">Transferase</keyword>
<dbReference type="InterPro" id="IPR027484">
    <property type="entry name" value="PInositol-4-P-5-kinase_N"/>
</dbReference>
<evidence type="ECO:0000256" key="3">
    <source>
        <dbReference type="PROSITE-ProRule" id="PRU00781"/>
    </source>
</evidence>
<dbReference type="GO" id="GO:0016308">
    <property type="term" value="F:1-phosphatidylinositol-4-phosphate 5-kinase activity"/>
    <property type="evidence" value="ECO:0007669"/>
    <property type="project" value="UniProtKB-EC"/>
</dbReference>
<dbReference type="SUPFAM" id="SSF56104">
    <property type="entry name" value="SAICAR synthase-like"/>
    <property type="match status" value="1"/>
</dbReference>
<feature type="region of interest" description="Disordered" evidence="4">
    <location>
        <begin position="54"/>
        <end position="76"/>
    </location>
</feature>
<dbReference type="PROSITE" id="PS51455">
    <property type="entry name" value="PIPK"/>
    <property type="match status" value="1"/>
</dbReference>
<dbReference type="SUPFAM" id="SSF82185">
    <property type="entry name" value="Histone H3 K4-specific methyltransferase SET7/9 N-terminal domain"/>
    <property type="match status" value="2"/>
</dbReference>
<dbReference type="Gene3D" id="3.30.800.10">
    <property type="entry name" value="Phosphatidylinositol Phosphate Kinase II Beta"/>
    <property type="match status" value="1"/>
</dbReference>
<dbReference type="GO" id="GO:0005524">
    <property type="term" value="F:ATP binding"/>
    <property type="evidence" value="ECO:0007669"/>
    <property type="project" value="UniProtKB-UniRule"/>
</dbReference>
<dbReference type="GO" id="GO:0046854">
    <property type="term" value="P:phosphatidylinositol phosphate biosynthetic process"/>
    <property type="evidence" value="ECO:0007669"/>
    <property type="project" value="TreeGrafter"/>
</dbReference>
<evidence type="ECO:0000256" key="2">
    <source>
        <dbReference type="ARBA" id="ARBA00022737"/>
    </source>
</evidence>
<organism evidence="6 7">
    <name type="scientific">Adiantum capillus-veneris</name>
    <name type="common">Maidenhair fern</name>
    <dbReference type="NCBI Taxonomy" id="13818"/>
    <lineage>
        <taxon>Eukaryota</taxon>
        <taxon>Viridiplantae</taxon>
        <taxon>Streptophyta</taxon>
        <taxon>Embryophyta</taxon>
        <taxon>Tracheophyta</taxon>
        <taxon>Polypodiopsida</taxon>
        <taxon>Polypodiidae</taxon>
        <taxon>Polypodiales</taxon>
        <taxon>Pteridineae</taxon>
        <taxon>Pteridaceae</taxon>
        <taxon>Vittarioideae</taxon>
        <taxon>Adiantum</taxon>
    </lineage>
</organism>
<dbReference type="InterPro" id="IPR002498">
    <property type="entry name" value="PInositol-4-P-4/5-kinase_core"/>
</dbReference>
<keyword evidence="7" id="KW-1185">Reference proteome</keyword>
<dbReference type="SMART" id="SM00698">
    <property type="entry name" value="MORN"/>
    <property type="match status" value="8"/>
</dbReference>
<protein>
    <recommendedName>
        <fullName evidence="1">1-phosphatidylinositol-4-phosphate 5-kinase</fullName>
        <ecNumber evidence="1">2.7.1.68</ecNumber>
    </recommendedName>
</protein>
<evidence type="ECO:0000313" key="7">
    <source>
        <dbReference type="Proteomes" id="UP000886520"/>
    </source>
</evidence>
<evidence type="ECO:0000313" key="6">
    <source>
        <dbReference type="EMBL" id="KAI5060162.1"/>
    </source>
</evidence>